<dbReference type="STRING" id="1165861.A0A0L0VR76"/>
<evidence type="ECO:0000313" key="2">
    <source>
        <dbReference type="Proteomes" id="UP000054564"/>
    </source>
</evidence>
<dbReference type="AlphaFoldDB" id="A0A0L0VR76"/>
<evidence type="ECO:0000313" key="1">
    <source>
        <dbReference type="EMBL" id="KNF01485.1"/>
    </source>
</evidence>
<organism evidence="1 2">
    <name type="scientific">Puccinia striiformis f. sp. tritici PST-78</name>
    <dbReference type="NCBI Taxonomy" id="1165861"/>
    <lineage>
        <taxon>Eukaryota</taxon>
        <taxon>Fungi</taxon>
        <taxon>Dikarya</taxon>
        <taxon>Basidiomycota</taxon>
        <taxon>Pucciniomycotina</taxon>
        <taxon>Pucciniomycetes</taxon>
        <taxon>Pucciniales</taxon>
        <taxon>Pucciniaceae</taxon>
        <taxon>Puccinia</taxon>
    </lineage>
</organism>
<gene>
    <name evidence="1" type="ORF">PSTG_05265</name>
</gene>
<accession>A0A0L0VR76</accession>
<sequence>MKQNLQCSLDVEDTVVNVEDTVVNVKDTVVNVKDTVVNVKDTVVNVKDTVVTVKDTVVNVKDTVVDVKDTAVEIADVVKEDNNQLLQNNDTSWNQEKEPAYFNNPLLAQVNKENTQYPKNSNSTNSWIHNFSKLKNKIFNKHLFRPHPSLSNYFQITRNHQHQEPTDTNSEVNNQNNISPLDPSINLGLKEIKQQIPGNHTPTQTIQVLSNFEETILIPPPPVPPDIRPMRKNVTIKLEFNLLSQKTTNQIKANSFGRLCMNTMAAQLLVGIG</sequence>
<protein>
    <submittedName>
        <fullName evidence="1">Uncharacterized protein</fullName>
    </submittedName>
</protein>
<keyword evidence="2" id="KW-1185">Reference proteome</keyword>
<dbReference type="EMBL" id="AJIL01000029">
    <property type="protein sequence ID" value="KNF01485.1"/>
    <property type="molecule type" value="Genomic_DNA"/>
</dbReference>
<proteinExistence type="predicted"/>
<dbReference type="Proteomes" id="UP000054564">
    <property type="component" value="Unassembled WGS sequence"/>
</dbReference>
<comment type="caution">
    <text evidence="1">The sequence shown here is derived from an EMBL/GenBank/DDBJ whole genome shotgun (WGS) entry which is preliminary data.</text>
</comment>
<name>A0A0L0VR76_9BASI</name>
<reference evidence="2" key="1">
    <citation type="submission" date="2014-03" db="EMBL/GenBank/DDBJ databases">
        <title>The Genome Sequence of Puccinia striiformis f. sp. tritici PST-78.</title>
        <authorList>
            <consortium name="The Broad Institute Genome Sequencing Platform"/>
            <person name="Cuomo C."/>
            <person name="Hulbert S."/>
            <person name="Chen X."/>
            <person name="Walker B."/>
            <person name="Young S.K."/>
            <person name="Zeng Q."/>
            <person name="Gargeya S."/>
            <person name="Fitzgerald M."/>
            <person name="Haas B."/>
            <person name="Abouelleil A."/>
            <person name="Alvarado L."/>
            <person name="Arachchi H.M."/>
            <person name="Berlin A.M."/>
            <person name="Chapman S.B."/>
            <person name="Goldberg J."/>
            <person name="Griggs A."/>
            <person name="Gujja S."/>
            <person name="Hansen M."/>
            <person name="Howarth C."/>
            <person name="Imamovic A."/>
            <person name="Larimer J."/>
            <person name="McCowan C."/>
            <person name="Montmayeur A."/>
            <person name="Murphy C."/>
            <person name="Neiman D."/>
            <person name="Pearson M."/>
            <person name="Priest M."/>
            <person name="Roberts A."/>
            <person name="Saif S."/>
            <person name="Shea T."/>
            <person name="Sisk P."/>
            <person name="Sykes S."/>
            <person name="Wortman J."/>
            <person name="Nusbaum C."/>
            <person name="Birren B."/>
        </authorList>
    </citation>
    <scope>NUCLEOTIDE SEQUENCE [LARGE SCALE GENOMIC DNA]</scope>
    <source>
        <strain evidence="2">race PST-78</strain>
    </source>
</reference>